<name>A0A4R6WW11_9PROT</name>
<evidence type="ECO:0000313" key="1">
    <source>
        <dbReference type="EMBL" id="TDQ84380.1"/>
    </source>
</evidence>
<reference evidence="1 2" key="1">
    <citation type="submission" date="2019-03" db="EMBL/GenBank/DDBJ databases">
        <title>Genomic Encyclopedia of Type Strains, Phase III (KMG-III): the genomes of soil and plant-associated and newly described type strains.</title>
        <authorList>
            <person name="Whitman W."/>
        </authorList>
    </citation>
    <scope>NUCLEOTIDE SEQUENCE [LARGE SCALE GENOMIC DNA]</scope>
    <source>
        <strain evidence="1 2">CGMCC 1.7660</strain>
    </source>
</reference>
<dbReference type="OrthoDB" id="9805247at2"/>
<dbReference type="EMBL" id="SNYW01000006">
    <property type="protein sequence ID" value="TDQ84380.1"/>
    <property type="molecule type" value="Genomic_DNA"/>
</dbReference>
<sequence length="189" mass="20837">MTDLAAAALANPINRAILTRLPMLGIGDAWLVAGAVYQSYWNALGGRPPTSGIKDYDIFYFDDRDLSYAAEDAVVKRAALVFADLDAIIDVKNQARVHLWYHDRFGAEWPPVASARAAIGRFQIRCTCVGLQPLPDGTLELHAPYGIDELERGVLAANDACPARNGFREKAESLRARWPWLVIPETGRT</sequence>
<proteinExistence type="predicted"/>
<evidence type="ECO:0000313" key="2">
    <source>
        <dbReference type="Proteomes" id="UP000295783"/>
    </source>
</evidence>
<dbReference type="RefSeq" id="WP_133612407.1">
    <property type="nucleotide sequence ID" value="NZ_SNYW01000006.1"/>
</dbReference>
<dbReference type="PANTHER" id="PTHR39166:SF1">
    <property type="entry name" value="BLL1166 PROTEIN"/>
    <property type="match status" value="1"/>
</dbReference>
<accession>A0A4R6WW11</accession>
<dbReference type="InterPro" id="IPR009267">
    <property type="entry name" value="NTP_transf_6"/>
</dbReference>
<organism evidence="1 2">
    <name type="scientific">Dongia mobilis</name>
    <dbReference type="NCBI Taxonomy" id="578943"/>
    <lineage>
        <taxon>Bacteria</taxon>
        <taxon>Pseudomonadati</taxon>
        <taxon>Pseudomonadota</taxon>
        <taxon>Alphaproteobacteria</taxon>
        <taxon>Rhodospirillales</taxon>
        <taxon>Dongiaceae</taxon>
        <taxon>Dongia</taxon>
    </lineage>
</organism>
<evidence type="ECO:0008006" key="3">
    <source>
        <dbReference type="Google" id="ProtNLM"/>
    </source>
</evidence>
<dbReference type="Pfam" id="PF06042">
    <property type="entry name" value="NTP_transf_6"/>
    <property type="match status" value="1"/>
</dbReference>
<dbReference type="AlphaFoldDB" id="A0A4R6WW11"/>
<keyword evidence="2" id="KW-1185">Reference proteome</keyword>
<dbReference type="PANTHER" id="PTHR39166">
    <property type="entry name" value="BLL1166 PROTEIN"/>
    <property type="match status" value="1"/>
</dbReference>
<dbReference type="Proteomes" id="UP000295783">
    <property type="component" value="Unassembled WGS sequence"/>
</dbReference>
<protein>
    <recommendedName>
        <fullName evidence="3">Nucleotidyltransferase family protein</fullName>
    </recommendedName>
</protein>
<comment type="caution">
    <text evidence="1">The sequence shown here is derived from an EMBL/GenBank/DDBJ whole genome shotgun (WGS) entry which is preliminary data.</text>
</comment>
<gene>
    <name evidence="1" type="ORF">A8950_0931</name>
</gene>